<dbReference type="InterPro" id="IPR029063">
    <property type="entry name" value="SAM-dependent_MTases_sf"/>
</dbReference>
<dbReference type="EMBL" id="MN740925">
    <property type="protein sequence ID" value="QHU18181.1"/>
    <property type="molecule type" value="Genomic_DNA"/>
</dbReference>
<dbReference type="Gene3D" id="3.40.50.150">
    <property type="entry name" value="Vaccinia Virus protein VP39"/>
    <property type="match status" value="1"/>
</dbReference>
<name>A0A6C0KLY3_9ZZZZ</name>
<proteinExistence type="predicted"/>
<dbReference type="AlphaFoldDB" id="A0A6C0KLY3"/>
<protein>
    <recommendedName>
        <fullName evidence="2">Methyltransferase</fullName>
    </recommendedName>
</protein>
<evidence type="ECO:0008006" key="2">
    <source>
        <dbReference type="Google" id="ProtNLM"/>
    </source>
</evidence>
<dbReference type="SUPFAM" id="SSF53335">
    <property type="entry name" value="S-adenosyl-L-methionine-dependent methyltransferases"/>
    <property type="match status" value="1"/>
</dbReference>
<accession>A0A6C0KLY3</accession>
<organism evidence="1">
    <name type="scientific">viral metagenome</name>
    <dbReference type="NCBI Taxonomy" id="1070528"/>
    <lineage>
        <taxon>unclassified sequences</taxon>
        <taxon>metagenomes</taxon>
        <taxon>organismal metagenomes</taxon>
    </lineage>
</organism>
<reference evidence="1" key="1">
    <citation type="journal article" date="2020" name="Nature">
        <title>Giant virus diversity and host interactions through global metagenomics.</title>
        <authorList>
            <person name="Schulz F."/>
            <person name="Roux S."/>
            <person name="Paez-Espino D."/>
            <person name="Jungbluth S."/>
            <person name="Walsh D.A."/>
            <person name="Denef V.J."/>
            <person name="McMahon K.D."/>
            <person name="Konstantinidis K.T."/>
            <person name="Eloe-Fadrosh E.A."/>
            <person name="Kyrpides N.C."/>
            <person name="Woyke T."/>
        </authorList>
    </citation>
    <scope>NUCLEOTIDE SEQUENCE</scope>
    <source>
        <strain evidence="1">GVMAG-S-3300013006-138</strain>
    </source>
</reference>
<evidence type="ECO:0000313" key="1">
    <source>
        <dbReference type="EMBL" id="QHU18181.1"/>
    </source>
</evidence>
<sequence length="218" mass="25008">MFARKRIQNIIIESTNSYTELCEWGKTLGIDKSPYNERPGFHRHPYTTVYSMLFAPYKNKEIKFAEIGIASGGSVILWNNYFTNLSTRLQFFDRDQEFLDNSMSFGFLRSSFGLMDVSVDGGITRALEGTGEYDIIVDDSSHSPGDQQRIAREAFPFIKSGGYMIIEDINRGIPDEQFEKELESILPQCSEAYFVMCEHVLKYSPGWNNDKMLVLVKK</sequence>